<proteinExistence type="predicted"/>
<sequence length="155" mass="16808">MSGRGYEPVGDGNIGLESEIITPAHDVGGSGGGGGSNESIGYETSIPIHPKILAPLCYILPVLSGLLVVVFERRNTYVRLHAWQSILLSLAVYISSLLLFWVPFVPLLIHMAGFVTAIICIFRAWKDSDTLTFFKLGMIGDFAERQVLGATVLPF</sequence>
<protein>
    <submittedName>
        <fullName evidence="6">Uncharacterized protein</fullName>
    </submittedName>
</protein>
<keyword evidence="3 5" id="KW-1133">Transmembrane helix</keyword>
<dbReference type="EMBL" id="JANBQF010000950">
    <property type="protein sequence ID" value="KAJ1998492.1"/>
    <property type="molecule type" value="Genomic_DNA"/>
</dbReference>
<organism evidence="6 7">
    <name type="scientific">Coemansia thaxteri</name>
    <dbReference type="NCBI Taxonomy" id="2663907"/>
    <lineage>
        <taxon>Eukaryota</taxon>
        <taxon>Fungi</taxon>
        <taxon>Fungi incertae sedis</taxon>
        <taxon>Zoopagomycota</taxon>
        <taxon>Kickxellomycotina</taxon>
        <taxon>Kickxellomycetes</taxon>
        <taxon>Kickxellales</taxon>
        <taxon>Kickxellaceae</taxon>
        <taxon>Coemansia</taxon>
    </lineage>
</organism>
<evidence type="ECO:0000256" key="3">
    <source>
        <dbReference type="ARBA" id="ARBA00022989"/>
    </source>
</evidence>
<evidence type="ECO:0000256" key="5">
    <source>
        <dbReference type="SAM" id="Phobius"/>
    </source>
</evidence>
<evidence type="ECO:0000256" key="1">
    <source>
        <dbReference type="ARBA" id="ARBA00004141"/>
    </source>
</evidence>
<dbReference type="PANTHER" id="PTHR36460">
    <property type="entry name" value="UPF0132 DOMAIN PROTEIN (AFU_ORTHOLOGUE AFUA_3G10255)"/>
    <property type="match status" value="1"/>
</dbReference>
<gene>
    <name evidence="6" type="ORF">H4R26_005440</name>
</gene>
<evidence type="ECO:0000313" key="6">
    <source>
        <dbReference type="EMBL" id="KAJ1998492.1"/>
    </source>
</evidence>
<dbReference type="AlphaFoldDB" id="A0A9W8B8Q5"/>
<feature type="transmembrane region" description="Helical" evidence="5">
    <location>
        <begin position="83"/>
        <end position="101"/>
    </location>
</feature>
<accession>A0A9W8B8Q5</accession>
<keyword evidence="2 5" id="KW-0812">Transmembrane</keyword>
<evidence type="ECO:0000256" key="2">
    <source>
        <dbReference type="ARBA" id="ARBA00022692"/>
    </source>
</evidence>
<comment type="caution">
    <text evidence="6">The sequence shown here is derived from an EMBL/GenBank/DDBJ whole genome shotgun (WGS) entry which is preliminary data.</text>
</comment>
<feature type="transmembrane region" description="Helical" evidence="5">
    <location>
        <begin position="107"/>
        <end position="125"/>
    </location>
</feature>
<name>A0A9W8B8Q5_9FUNG</name>
<dbReference type="PANTHER" id="PTHR36460:SF1">
    <property type="entry name" value="UPF0132 DOMAIN PROTEIN (AFU_ORTHOLOGUE AFUA_3G10255)"/>
    <property type="match status" value="1"/>
</dbReference>
<evidence type="ECO:0000256" key="4">
    <source>
        <dbReference type="ARBA" id="ARBA00023136"/>
    </source>
</evidence>
<comment type="subcellular location">
    <subcellularLocation>
        <location evidence="1">Membrane</location>
        <topology evidence="1">Multi-pass membrane protein</topology>
    </subcellularLocation>
</comment>
<dbReference type="OrthoDB" id="5546837at2759"/>
<keyword evidence="4 5" id="KW-0472">Membrane</keyword>
<dbReference type="GO" id="GO:0016020">
    <property type="term" value="C:membrane"/>
    <property type="evidence" value="ECO:0007669"/>
    <property type="project" value="UniProtKB-SubCell"/>
</dbReference>
<feature type="transmembrane region" description="Helical" evidence="5">
    <location>
        <begin position="52"/>
        <end position="71"/>
    </location>
</feature>
<reference evidence="6" key="1">
    <citation type="submission" date="2022-07" db="EMBL/GenBank/DDBJ databases">
        <title>Phylogenomic reconstructions and comparative analyses of Kickxellomycotina fungi.</title>
        <authorList>
            <person name="Reynolds N.K."/>
            <person name="Stajich J.E."/>
            <person name="Barry K."/>
            <person name="Grigoriev I.V."/>
            <person name="Crous P."/>
            <person name="Smith M.E."/>
        </authorList>
    </citation>
    <scope>NUCLEOTIDE SEQUENCE</scope>
    <source>
        <strain evidence="6">IMI 214461</strain>
    </source>
</reference>
<evidence type="ECO:0000313" key="7">
    <source>
        <dbReference type="Proteomes" id="UP001150907"/>
    </source>
</evidence>
<dbReference type="Proteomes" id="UP001150907">
    <property type="component" value="Unassembled WGS sequence"/>
</dbReference>
<keyword evidence="7" id="KW-1185">Reference proteome</keyword>